<comment type="similarity">
    <text evidence="8">Belongs to the TRAP transporter small permease family.</text>
</comment>
<keyword evidence="4" id="KW-0997">Cell inner membrane</keyword>
<comment type="subcellular location">
    <subcellularLocation>
        <location evidence="1">Cell inner membrane</location>
        <topology evidence="1">Multi-pass membrane protein</topology>
    </subcellularLocation>
</comment>
<dbReference type="RefSeq" id="WP_002698583.1">
    <property type="nucleotide sequence ID" value="NZ_CDNC01000005.1"/>
</dbReference>
<evidence type="ECO:0000256" key="4">
    <source>
        <dbReference type="ARBA" id="ARBA00022519"/>
    </source>
</evidence>
<dbReference type="GeneID" id="57753954"/>
<evidence type="ECO:0000256" key="1">
    <source>
        <dbReference type="ARBA" id="ARBA00004429"/>
    </source>
</evidence>
<feature type="domain" description="Tripartite ATP-independent periplasmic transporters DctQ component" evidence="10">
    <location>
        <begin position="26"/>
        <end position="152"/>
    </location>
</feature>
<accession>A0A0B7GU28</accession>
<gene>
    <name evidence="12" type="ORF">FUT82_13070</name>
    <name evidence="11" type="ORF">TPHV1_130050</name>
</gene>
<evidence type="ECO:0000259" key="10">
    <source>
        <dbReference type="Pfam" id="PF04290"/>
    </source>
</evidence>
<name>A0A0B7GU28_TREPH</name>
<dbReference type="EMBL" id="CP042817">
    <property type="protein sequence ID" value="QEJ98833.1"/>
    <property type="molecule type" value="Genomic_DNA"/>
</dbReference>
<dbReference type="Pfam" id="PF04290">
    <property type="entry name" value="DctQ"/>
    <property type="match status" value="1"/>
</dbReference>
<feature type="transmembrane region" description="Helical" evidence="9">
    <location>
        <begin position="43"/>
        <end position="66"/>
    </location>
</feature>
<protein>
    <submittedName>
        <fullName evidence="12">TRAP transporter small permease</fullName>
    </submittedName>
    <submittedName>
        <fullName evidence="11">TRAP transporter, DctQ-like membrane protein</fullName>
    </submittedName>
</protein>
<evidence type="ECO:0000256" key="7">
    <source>
        <dbReference type="ARBA" id="ARBA00023136"/>
    </source>
</evidence>
<dbReference type="EMBL" id="CDNC01000005">
    <property type="protein sequence ID" value="CEM61012.1"/>
    <property type="molecule type" value="Genomic_DNA"/>
</dbReference>
<dbReference type="PANTHER" id="PTHR35011:SF4">
    <property type="entry name" value="SLL1102 PROTEIN"/>
    <property type="match status" value="1"/>
</dbReference>
<reference evidence="12 14" key="3">
    <citation type="submission" date="2019-08" db="EMBL/GenBank/DDBJ databases">
        <authorList>
            <person name="Kuhnert P."/>
        </authorList>
    </citation>
    <scope>NUCLEOTIDE SEQUENCE [LARGE SCALE GENOMIC DNA]</scope>
    <source>
        <strain evidence="12 14">B36.5</strain>
    </source>
</reference>
<dbReference type="InterPro" id="IPR055348">
    <property type="entry name" value="DctQ"/>
</dbReference>
<dbReference type="GO" id="GO:0005886">
    <property type="term" value="C:plasma membrane"/>
    <property type="evidence" value="ECO:0007669"/>
    <property type="project" value="UniProtKB-SubCell"/>
</dbReference>
<evidence type="ECO:0000313" key="11">
    <source>
        <dbReference type="EMBL" id="CEM61012.1"/>
    </source>
</evidence>
<dbReference type="OrthoDB" id="45144at2"/>
<evidence type="ECO:0000313" key="14">
    <source>
        <dbReference type="Proteomes" id="UP000323594"/>
    </source>
</evidence>
<evidence type="ECO:0000313" key="12">
    <source>
        <dbReference type="EMBL" id="QEJ98833.1"/>
    </source>
</evidence>
<evidence type="ECO:0000256" key="9">
    <source>
        <dbReference type="SAM" id="Phobius"/>
    </source>
</evidence>
<dbReference type="Proteomes" id="UP000323594">
    <property type="component" value="Chromosome"/>
</dbReference>
<dbReference type="PANTHER" id="PTHR35011">
    <property type="entry name" value="2,3-DIKETO-L-GULONATE TRAP TRANSPORTER SMALL PERMEASE PROTEIN YIAM"/>
    <property type="match status" value="1"/>
</dbReference>
<evidence type="ECO:0000256" key="8">
    <source>
        <dbReference type="ARBA" id="ARBA00038436"/>
    </source>
</evidence>
<keyword evidence="6 9" id="KW-1133">Transmembrane helix</keyword>
<keyword evidence="3" id="KW-1003">Cell membrane</keyword>
<evidence type="ECO:0000256" key="2">
    <source>
        <dbReference type="ARBA" id="ARBA00022448"/>
    </source>
</evidence>
<keyword evidence="7 9" id="KW-0472">Membrane</keyword>
<evidence type="ECO:0000256" key="6">
    <source>
        <dbReference type="ARBA" id="ARBA00022989"/>
    </source>
</evidence>
<reference evidence="11" key="1">
    <citation type="submission" date="2015-01" db="EMBL/GenBank/DDBJ databases">
        <authorList>
            <person name="Xiang T."/>
            <person name="Song Y."/>
            <person name="Huang L."/>
            <person name="Wang B."/>
            <person name="Wu P."/>
        </authorList>
    </citation>
    <scope>NUCLEOTIDE SEQUENCE [LARGE SCALE GENOMIC DNA]</scope>
    <source>
        <strain evidence="11">V1</strain>
    </source>
</reference>
<keyword evidence="13" id="KW-1185">Reference proteome</keyword>
<feature type="transmembrane region" description="Helical" evidence="9">
    <location>
        <begin position="133"/>
        <end position="153"/>
    </location>
</feature>
<organism evidence="11 13">
    <name type="scientific">Treponema phagedenis</name>
    <dbReference type="NCBI Taxonomy" id="162"/>
    <lineage>
        <taxon>Bacteria</taxon>
        <taxon>Pseudomonadati</taxon>
        <taxon>Spirochaetota</taxon>
        <taxon>Spirochaetia</taxon>
        <taxon>Spirochaetales</taxon>
        <taxon>Treponemataceae</taxon>
        <taxon>Treponema</taxon>
    </lineage>
</organism>
<keyword evidence="2" id="KW-0813">Transport</keyword>
<sequence length="169" mass="19176">MLKLNKKDLWDNFELYLGGVFIAITVITVIINVFTRYVLKFTFIWAEEIAVIGFVWTIFLGAAGAFKHKMLMGVDFLLQITKGKMRALVELISNLFVFVVAIAMCSMSFIYVINSKKITAALQISYKWLNVAIPLSFMMISLYAIINLVHNILRLAGKSADKTVPQERD</sequence>
<feature type="transmembrane region" description="Helical" evidence="9">
    <location>
        <begin position="12"/>
        <end position="31"/>
    </location>
</feature>
<keyword evidence="5 9" id="KW-0812">Transmembrane</keyword>
<proteinExistence type="inferred from homology"/>
<evidence type="ECO:0000256" key="3">
    <source>
        <dbReference type="ARBA" id="ARBA00022475"/>
    </source>
</evidence>
<dbReference type="InterPro" id="IPR007387">
    <property type="entry name" value="TRAP_DctQ"/>
</dbReference>
<evidence type="ECO:0000313" key="13">
    <source>
        <dbReference type="Proteomes" id="UP000042527"/>
    </source>
</evidence>
<dbReference type="AlphaFoldDB" id="A0A0B7GU28"/>
<dbReference type="Proteomes" id="UP000042527">
    <property type="component" value="Unassembled WGS sequence"/>
</dbReference>
<reference evidence="13" key="2">
    <citation type="submission" date="2015-01" db="EMBL/GenBank/DDBJ databases">
        <authorList>
            <person name="Manzoor Shahid"/>
            <person name="Zubair Saima"/>
        </authorList>
    </citation>
    <scope>NUCLEOTIDE SEQUENCE [LARGE SCALE GENOMIC DNA]</scope>
    <source>
        <strain evidence="13">V1</strain>
    </source>
</reference>
<evidence type="ECO:0000256" key="5">
    <source>
        <dbReference type="ARBA" id="ARBA00022692"/>
    </source>
</evidence>
<feature type="transmembrane region" description="Helical" evidence="9">
    <location>
        <begin position="87"/>
        <end position="113"/>
    </location>
</feature>